<sequence>MRAAAALHGLSLRNNAAAAEKEADATEYGDDFDIGARWKHSPIEARAFHPQQLDPEAALRRRLRERGEGLVAVIEGQVINLEVLKSSSDDDIAAFRSMEDPHDVPPAPTPFGGCEHVSEAFVVAYPASATAVMACVKISPLEFFFGTVSIKAPEGCYIGAPLFKRDGCVIGMMLGPCGPDHTKDEFKFVKSALINMWLGSVAALPRIPFFKCDAIGA</sequence>
<proteinExistence type="predicted"/>
<dbReference type="Proteomes" id="UP000664859">
    <property type="component" value="Unassembled WGS sequence"/>
</dbReference>
<protein>
    <submittedName>
        <fullName evidence="1">Uncharacterized protein</fullName>
    </submittedName>
</protein>
<accession>A0A836CEZ7</accession>
<organism evidence="1 2">
    <name type="scientific">Tribonema minus</name>
    <dbReference type="NCBI Taxonomy" id="303371"/>
    <lineage>
        <taxon>Eukaryota</taxon>
        <taxon>Sar</taxon>
        <taxon>Stramenopiles</taxon>
        <taxon>Ochrophyta</taxon>
        <taxon>PX clade</taxon>
        <taxon>Xanthophyceae</taxon>
        <taxon>Tribonematales</taxon>
        <taxon>Tribonemataceae</taxon>
        <taxon>Tribonema</taxon>
    </lineage>
</organism>
<name>A0A836CEZ7_9STRA</name>
<dbReference type="AlphaFoldDB" id="A0A836CEZ7"/>
<dbReference type="EMBL" id="JAFCMP010000224">
    <property type="protein sequence ID" value="KAG5182738.1"/>
    <property type="molecule type" value="Genomic_DNA"/>
</dbReference>
<evidence type="ECO:0000313" key="1">
    <source>
        <dbReference type="EMBL" id="KAG5182738.1"/>
    </source>
</evidence>
<reference evidence="1" key="1">
    <citation type="submission" date="2021-02" db="EMBL/GenBank/DDBJ databases">
        <title>First Annotated Genome of the Yellow-green Alga Tribonema minus.</title>
        <authorList>
            <person name="Mahan K.M."/>
        </authorList>
    </citation>
    <scope>NUCLEOTIDE SEQUENCE</scope>
    <source>
        <strain evidence="1">UTEX B ZZ1240</strain>
    </source>
</reference>
<gene>
    <name evidence="1" type="ORF">JKP88DRAFT_277816</name>
</gene>
<keyword evidence="2" id="KW-1185">Reference proteome</keyword>
<evidence type="ECO:0000313" key="2">
    <source>
        <dbReference type="Proteomes" id="UP000664859"/>
    </source>
</evidence>
<comment type="caution">
    <text evidence="1">The sequence shown here is derived from an EMBL/GenBank/DDBJ whole genome shotgun (WGS) entry which is preliminary data.</text>
</comment>